<dbReference type="Proteomes" id="UP000315647">
    <property type="component" value="Chromosome"/>
</dbReference>
<dbReference type="EMBL" id="CP037421">
    <property type="protein sequence ID" value="QDT28576.1"/>
    <property type="molecule type" value="Genomic_DNA"/>
</dbReference>
<evidence type="ECO:0000313" key="1">
    <source>
        <dbReference type="EMBL" id="QDT28576.1"/>
    </source>
</evidence>
<organism evidence="1 2">
    <name type="scientific">Gimesia panareensis</name>
    <dbReference type="NCBI Taxonomy" id="2527978"/>
    <lineage>
        <taxon>Bacteria</taxon>
        <taxon>Pseudomonadati</taxon>
        <taxon>Planctomycetota</taxon>
        <taxon>Planctomycetia</taxon>
        <taxon>Planctomycetales</taxon>
        <taxon>Planctomycetaceae</taxon>
        <taxon>Gimesia</taxon>
    </lineage>
</organism>
<dbReference type="AlphaFoldDB" id="A0A517QAC3"/>
<reference evidence="1 2" key="1">
    <citation type="submission" date="2019-03" db="EMBL/GenBank/DDBJ databases">
        <title>Deep-cultivation of Planctomycetes and their phenomic and genomic characterization uncovers novel biology.</title>
        <authorList>
            <person name="Wiegand S."/>
            <person name="Jogler M."/>
            <person name="Boedeker C."/>
            <person name="Pinto D."/>
            <person name="Vollmers J."/>
            <person name="Rivas-Marin E."/>
            <person name="Kohn T."/>
            <person name="Peeters S.H."/>
            <person name="Heuer A."/>
            <person name="Rast P."/>
            <person name="Oberbeckmann S."/>
            <person name="Bunk B."/>
            <person name="Jeske O."/>
            <person name="Meyerdierks A."/>
            <person name="Storesund J.E."/>
            <person name="Kallscheuer N."/>
            <person name="Luecker S."/>
            <person name="Lage O.M."/>
            <person name="Pohl T."/>
            <person name="Merkel B.J."/>
            <person name="Hornburger P."/>
            <person name="Mueller R.-W."/>
            <person name="Bruemmer F."/>
            <person name="Labrenz M."/>
            <person name="Spormann A.M."/>
            <person name="Op den Camp H."/>
            <person name="Overmann J."/>
            <person name="Amann R."/>
            <person name="Jetten M.S.M."/>
            <person name="Mascher T."/>
            <person name="Medema M.H."/>
            <person name="Devos D.P."/>
            <person name="Kaster A.-K."/>
            <person name="Ovreas L."/>
            <person name="Rohde M."/>
            <person name="Galperin M.Y."/>
            <person name="Jogler C."/>
        </authorList>
    </citation>
    <scope>NUCLEOTIDE SEQUENCE [LARGE SCALE GENOMIC DNA]</scope>
    <source>
        <strain evidence="1 2">Enr10</strain>
    </source>
</reference>
<keyword evidence="2" id="KW-1185">Reference proteome</keyword>
<gene>
    <name evidence="1" type="ORF">Enr10x_39200</name>
</gene>
<name>A0A517QAC3_9PLAN</name>
<dbReference type="RefSeq" id="WP_145451021.1">
    <property type="nucleotide sequence ID" value="NZ_CP037421.1"/>
</dbReference>
<accession>A0A517QAC3</accession>
<sequence>MLQHPRINTLLKSAVSLVILAGFGFLNLAELQAEMVLKPSAEPDQCSCQNCGEEKYPPEVVDVLKAIVESHKEIVTNKDGKYSKDEDLAKRINSLNIISLVASKKEYLSAYKQREELFKQLQARLEDPDEKSEIKEQIAAQLPLILTHPLHKTEDKSTTVEVMVTVEGELTGELKGKLKGKLEGEVKSELKGELNGNRKDGLKGKLEIPQVGSGKIEGTVTPPAVVNQEDYQDLVDLMDKYLNASPISFEKSWQVTSGLRSGLLALPEKKDPVLTSHQKCGYCNLTCALNKVALNCQLDIQVRFNAMNALVEKGDHFLKNKAKPEDGKEFDDTKDQKCFYVIITRLNELITDKNSGYLPASVKDKANYDLIRFLKYDLSEKSTE</sequence>
<protein>
    <submittedName>
        <fullName evidence="1">Uncharacterized protein</fullName>
    </submittedName>
</protein>
<evidence type="ECO:0000313" key="2">
    <source>
        <dbReference type="Proteomes" id="UP000315647"/>
    </source>
</evidence>
<proteinExistence type="predicted"/>